<sequence>MGVAISKDSENFIFFETEEEELLAHYTTVAPDMRVLYKESNLTEIEFVIENLKKEEWLDSTVGLELRNYRPNPYHARKLQEAFEKEGCEIVDGTDIVRDLRSEKSPLELAYIRKAGKIADIGMKAAIDFIEPGVTELEIKGEMEKAMSEVGGECTGIPNHVATGSRIASLHSLAGRNEVMPGDLVCIDMCGVFNRYHANISRMISVGAPDPKVAEQIELAAGAMSELEKIIEPNVKIEKINKKMKDYYENTGIWEDRWYVGGYELGIAFPPDWVGEFIYGPEEKTDEGVLTPGTVVNYESDFYLPRGAGMCGIIDSIIIEEDGAEILSDITPNLTIV</sequence>
<dbReference type="Pfam" id="PF00557">
    <property type="entry name" value="Peptidase_M24"/>
    <property type="match status" value="1"/>
</dbReference>
<dbReference type="AlphaFoldDB" id="A0A133VH75"/>
<keyword evidence="3" id="KW-1185">Reference proteome</keyword>
<dbReference type="Gene3D" id="3.90.230.10">
    <property type="entry name" value="Creatinase/methionine aminopeptidase superfamily"/>
    <property type="match status" value="1"/>
</dbReference>
<dbReference type="CDD" id="cd01066">
    <property type="entry name" value="APP_MetAP"/>
    <property type="match status" value="1"/>
</dbReference>
<evidence type="ECO:0000313" key="3">
    <source>
        <dbReference type="Proteomes" id="UP000070549"/>
    </source>
</evidence>
<feature type="domain" description="Peptidase M24" evidence="1">
    <location>
        <begin position="111"/>
        <end position="321"/>
    </location>
</feature>
<name>A0A133VH75_9EURY</name>
<dbReference type="InterPro" id="IPR000994">
    <property type="entry name" value="Pept_M24"/>
</dbReference>
<gene>
    <name evidence="2" type="ORF">AKJ49_00165</name>
</gene>
<protein>
    <recommendedName>
        <fullName evidence="1">Peptidase M24 domain-containing protein</fullName>
    </recommendedName>
</protein>
<accession>A0A133VH75</accession>
<proteinExistence type="predicted"/>
<dbReference type="PANTHER" id="PTHR46112:SF2">
    <property type="entry name" value="XAA-PRO AMINOPEPTIDASE P-RELATED"/>
    <property type="match status" value="1"/>
</dbReference>
<organism evidence="2 3">
    <name type="scientific">candidate division MSBL1 archaeon SCGC-AAA382A03</name>
    <dbReference type="NCBI Taxonomy" id="1698278"/>
    <lineage>
        <taxon>Archaea</taxon>
        <taxon>Methanobacteriati</taxon>
        <taxon>Methanobacteriota</taxon>
        <taxon>candidate division MSBL1</taxon>
    </lineage>
</organism>
<dbReference type="SUPFAM" id="SSF55920">
    <property type="entry name" value="Creatinase/aminopeptidase"/>
    <property type="match status" value="1"/>
</dbReference>
<dbReference type="InterPro" id="IPR036005">
    <property type="entry name" value="Creatinase/aminopeptidase-like"/>
</dbReference>
<dbReference type="EMBL" id="LHYC01000002">
    <property type="protein sequence ID" value="KXB05764.1"/>
    <property type="molecule type" value="Genomic_DNA"/>
</dbReference>
<dbReference type="InterPro" id="IPR050659">
    <property type="entry name" value="Peptidase_M24B"/>
</dbReference>
<comment type="caution">
    <text evidence="2">The sequence shown here is derived from an EMBL/GenBank/DDBJ whole genome shotgun (WGS) entry which is preliminary data.</text>
</comment>
<evidence type="ECO:0000259" key="1">
    <source>
        <dbReference type="Pfam" id="PF00557"/>
    </source>
</evidence>
<dbReference type="Proteomes" id="UP000070549">
    <property type="component" value="Unassembled WGS sequence"/>
</dbReference>
<dbReference type="PANTHER" id="PTHR46112">
    <property type="entry name" value="AMINOPEPTIDASE"/>
    <property type="match status" value="1"/>
</dbReference>
<evidence type="ECO:0000313" key="2">
    <source>
        <dbReference type="EMBL" id="KXB05764.1"/>
    </source>
</evidence>
<reference evidence="2 3" key="1">
    <citation type="journal article" date="2016" name="Sci. Rep.">
        <title>Metabolic traits of an uncultured archaeal lineage -MSBL1- from brine pools of the Red Sea.</title>
        <authorList>
            <person name="Mwirichia R."/>
            <person name="Alam I."/>
            <person name="Rashid M."/>
            <person name="Vinu M."/>
            <person name="Ba-Alawi W."/>
            <person name="Anthony Kamau A."/>
            <person name="Kamanda Ngugi D."/>
            <person name="Goker M."/>
            <person name="Klenk H.P."/>
            <person name="Bajic V."/>
            <person name="Stingl U."/>
        </authorList>
    </citation>
    <scope>NUCLEOTIDE SEQUENCE [LARGE SCALE GENOMIC DNA]</scope>
    <source>
        <strain evidence="2">SCGC-AAA382A03</strain>
    </source>
</reference>